<evidence type="ECO:0000256" key="7">
    <source>
        <dbReference type="SAM" id="Phobius"/>
    </source>
</evidence>
<feature type="transmembrane region" description="Helical" evidence="7">
    <location>
        <begin position="123"/>
        <end position="145"/>
    </location>
</feature>
<name>A0A9P4SHD8_9PEZI</name>
<feature type="transmembrane region" description="Helical" evidence="7">
    <location>
        <begin position="227"/>
        <end position="247"/>
    </location>
</feature>
<dbReference type="SUPFAM" id="SSF103473">
    <property type="entry name" value="MFS general substrate transporter"/>
    <property type="match status" value="1"/>
</dbReference>
<feature type="transmembrane region" description="Helical" evidence="7">
    <location>
        <begin position="94"/>
        <end position="117"/>
    </location>
</feature>
<evidence type="ECO:0000256" key="4">
    <source>
        <dbReference type="ARBA" id="ARBA00022989"/>
    </source>
</evidence>
<comment type="similarity">
    <text evidence="2">Belongs to the major facilitator superfamily. TCR/Tet family.</text>
</comment>
<evidence type="ECO:0000313" key="10">
    <source>
        <dbReference type="Proteomes" id="UP000799429"/>
    </source>
</evidence>
<keyword evidence="10" id="KW-1185">Reference proteome</keyword>
<feature type="transmembrane region" description="Helical" evidence="7">
    <location>
        <begin position="48"/>
        <end position="73"/>
    </location>
</feature>
<dbReference type="GO" id="GO:0005886">
    <property type="term" value="C:plasma membrane"/>
    <property type="evidence" value="ECO:0007669"/>
    <property type="project" value="TreeGrafter"/>
</dbReference>
<feature type="transmembrane region" description="Helical" evidence="7">
    <location>
        <begin position="500"/>
        <end position="519"/>
    </location>
</feature>
<dbReference type="EMBL" id="MU006090">
    <property type="protein sequence ID" value="KAF2841852.1"/>
    <property type="molecule type" value="Genomic_DNA"/>
</dbReference>
<dbReference type="InterPro" id="IPR036259">
    <property type="entry name" value="MFS_trans_sf"/>
</dbReference>
<evidence type="ECO:0000256" key="1">
    <source>
        <dbReference type="ARBA" id="ARBA00004141"/>
    </source>
</evidence>
<evidence type="ECO:0000256" key="6">
    <source>
        <dbReference type="SAM" id="MobiDB-lite"/>
    </source>
</evidence>
<dbReference type="PANTHER" id="PTHR23501:SF193">
    <property type="entry name" value="MULTIDRUG TRANSPORTER, PUTATIVE (AFU_ORTHOLOGUE AFUA_8G00940)-RELATED"/>
    <property type="match status" value="1"/>
</dbReference>
<feature type="region of interest" description="Disordered" evidence="6">
    <location>
        <begin position="527"/>
        <end position="551"/>
    </location>
</feature>
<dbReference type="InterPro" id="IPR011701">
    <property type="entry name" value="MFS"/>
</dbReference>
<accession>A0A9P4SHD8</accession>
<dbReference type="AlphaFoldDB" id="A0A9P4SHD8"/>
<keyword evidence="5 7" id="KW-0472">Membrane</keyword>
<evidence type="ECO:0000313" key="9">
    <source>
        <dbReference type="EMBL" id="KAF2841852.1"/>
    </source>
</evidence>
<dbReference type="Pfam" id="PF07690">
    <property type="entry name" value="MFS_1"/>
    <property type="match status" value="1"/>
</dbReference>
<feature type="transmembrane region" description="Helical" evidence="7">
    <location>
        <begin position="428"/>
        <end position="449"/>
    </location>
</feature>
<keyword evidence="4 7" id="KW-1133">Transmembrane helix</keyword>
<gene>
    <name evidence="9" type="ORF">M501DRAFT_927470</name>
</gene>
<dbReference type="PROSITE" id="PS51257">
    <property type="entry name" value="PROKAR_LIPOPROTEIN"/>
    <property type="match status" value="1"/>
</dbReference>
<feature type="transmembrane region" description="Helical" evidence="7">
    <location>
        <begin position="299"/>
        <end position="322"/>
    </location>
</feature>
<reference evidence="9" key="1">
    <citation type="journal article" date="2020" name="Stud. Mycol.">
        <title>101 Dothideomycetes genomes: a test case for predicting lifestyles and emergence of pathogens.</title>
        <authorList>
            <person name="Haridas S."/>
            <person name="Albert R."/>
            <person name="Binder M."/>
            <person name="Bloem J."/>
            <person name="Labutti K."/>
            <person name="Salamov A."/>
            <person name="Andreopoulos B."/>
            <person name="Baker S."/>
            <person name="Barry K."/>
            <person name="Bills G."/>
            <person name="Bluhm B."/>
            <person name="Cannon C."/>
            <person name="Castanera R."/>
            <person name="Culley D."/>
            <person name="Daum C."/>
            <person name="Ezra D."/>
            <person name="Gonzalez J."/>
            <person name="Henrissat B."/>
            <person name="Kuo A."/>
            <person name="Liang C."/>
            <person name="Lipzen A."/>
            <person name="Lutzoni F."/>
            <person name="Magnuson J."/>
            <person name="Mondo S."/>
            <person name="Nolan M."/>
            <person name="Ohm R."/>
            <person name="Pangilinan J."/>
            <person name="Park H.-J."/>
            <person name="Ramirez L."/>
            <person name="Alfaro M."/>
            <person name="Sun H."/>
            <person name="Tritt A."/>
            <person name="Yoshinaga Y."/>
            <person name="Zwiers L.-H."/>
            <person name="Turgeon B."/>
            <person name="Goodwin S."/>
            <person name="Spatafora J."/>
            <person name="Crous P."/>
            <person name="Grigoriev I."/>
        </authorList>
    </citation>
    <scope>NUCLEOTIDE SEQUENCE</scope>
    <source>
        <strain evidence="9">CBS 101060</strain>
    </source>
</reference>
<sequence length="551" mass="59457">MEKDQERIEAQPNTNLTSFTSCKSSNVSQGDTAPVVETVASKEGLYGIQLWICLLSLISAVLLISLNASMLATAIPRITNHFHSLDDVGWYTSIYILSYYLTCLAIFTIGSIVSAAATSSAMFIIGRTIAGIGGSGIATGALSIITACAPLEKRPTLMGFLMSFFAVGNLTGPLIGGALTEHTSWRWCFYINVPPAGLTAALLMLIRIPDQRDEKVTRKSLTARLPDLDIVGFLIWVPMCTMFFLAIQWGGVKYSWDSTMVIGLFCGAAGTLPIFVFWERRKGDDALIPPSLFNHRITVFACLTGFAQMGGLLAMSFYLPIWFQAVKDASPLASGLMTLPQVIADVVAAVVSGVAVTRFGYYLPWALFGNAVASIGTGLTTSFIPDSSAGNWIGYQILIGVGRGTTMQMPLTAMQCVLPAHQLHLGNAIVMFSQFFGSSVIVAVSGTIFTNKLPSAIMKYAPSVDLAQVEEVGAIDLRRVWHGEVLYGIRLAYNSAVINGFYVSVAASCLAFLLSWGLGTKSVKEVKAKREEVPNESEAKEQGNESHRMRI</sequence>
<protein>
    <submittedName>
        <fullName evidence="9">MFS general substrate transporter</fullName>
    </submittedName>
</protein>
<keyword evidence="3 7" id="KW-0812">Transmembrane</keyword>
<dbReference type="FunFam" id="1.20.1250.20:FF:000196">
    <property type="entry name" value="MFS toxin efflux pump (AflT)"/>
    <property type="match status" value="1"/>
</dbReference>
<dbReference type="InterPro" id="IPR020846">
    <property type="entry name" value="MFS_dom"/>
</dbReference>
<dbReference type="GO" id="GO:0022857">
    <property type="term" value="F:transmembrane transporter activity"/>
    <property type="evidence" value="ECO:0007669"/>
    <property type="project" value="InterPro"/>
</dbReference>
<proteinExistence type="inferred from homology"/>
<dbReference type="Proteomes" id="UP000799429">
    <property type="component" value="Unassembled WGS sequence"/>
</dbReference>
<feature type="transmembrane region" description="Helical" evidence="7">
    <location>
        <begin position="259"/>
        <end position="278"/>
    </location>
</feature>
<feature type="transmembrane region" description="Helical" evidence="7">
    <location>
        <begin position="342"/>
        <end position="361"/>
    </location>
</feature>
<comment type="subcellular location">
    <subcellularLocation>
        <location evidence="1">Membrane</location>
        <topology evidence="1">Multi-pass membrane protein</topology>
    </subcellularLocation>
</comment>
<feature type="transmembrane region" description="Helical" evidence="7">
    <location>
        <begin position="184"/>
        <end position="206"/>
    </location>
</feature>
<dbReference type="Gene3D" id="1.20.1250.20">
    <property type="entry name" value="MFS general substrate transporter like domains"/>
    <property type="match status" value="2"/>
</dbReference>
<comment type="caution">
    <text evidence="9">The sequence shown here is derived from an EMBL/GenBank/DDBJ whole genome shotgun (WGS) entry which is preliminary data.</text>
</comment>
<evidence type="ECO:0000256" key="3">
    <source>
        <dbReference type="ARBA" id="ARBA00022692"/>
    </source>
</evidence>
<organism evidence="9 10">
    <name type="scientific">Patellaria atrata CBS 101060</name>
    <dbReference type="NCBI Taxonomy" id="1346257"/>
    <lineage>
        <taxon>Eukaryota</taxon>
        <taxon>Fungi</taxon>
        <taxon>Dikarya</taxon>
        <taxon>Ascomycota</taxon>
        <taxon>Pezizomycotina</taxon>
        <taxon>Dothideomycetes</taxon>
        <taxon>Dothideomycetes incertae sedis</taxon>
        <taxon>Patellariales</taxon>
        <taxon>Patellariaceae</taxon>
        <taxon>Patellaria</taxon>
    </lineage>
</organism>
<dbReference type="PANTHER" id="PTHR23501">
    <property type="entry name" value="MAJOR FACILITATOR SUPERFAMILY"/>
    <property type="match status" value="1"/>
</dbReference>
<dbReference type="OrthoDB" id="10021397at2759"/>
<evidence type="ECO:0000259" key="8">
    <source>
        <dbReference type="PROSITE" id="PS50850"/>
    </source>
</evidence>
<evidence type="ECO:0000256" key="2">
    <source>
        <dbReference type="ARBA" id="ARBA00007520"/>
    </source>
</evidence>
<evidence type="ECO:0000256" key="5">
    <source>
        <dbReference type="ARBA" id="ARBA00023136"/>
    </source>
</evidence>
<feature type="transmembrane region" description="Helical" evidence="7">
    <location>
        <begin position="157"/>
        <end position="178"/>
    </location>
</feature>
<feature type="domain" description="Major facilitator superfamily (MFS) profile" evidence="8">
    <location>
        <begin position="1"/>
        <end position="523"/>
    </location>
</feature>
<dbReference type="PROSITE" id="PS50850">
    <property type="entry name" value="MFS"/>
    <property type="match status" value="1"/>
</dbReference>